<keyword evidence="8" id="KW-0067">ATP-binding</keyword>
<dbReference type="InterPro" id="IPR014009">
    <property type="entry name" value="PIK_FAT"/>
</dbReference>
<dbReference type="EC" id="2.7.11.1" evidence="2"/>
<evidence type="ECO:0000313" key="17">
    <source>
        <dbReference type="EMBL" id="JAS06057.1"/>
    </source>
</evidence>
<keyword evidence="6" id="KW-0227">DNA damage</keyword>
<keyword evidence="10" id="KW-0131">Cell cycle</keyword>
<dbReference type="GO" id="GO:0004674">
    <property type="term" value="F:protein serine/threonine kinase activity"/>
    <property type="evidence" value="ECO:0007669"/>
    <property type="project" value="UniProtKB-KW"/>
</dbReference>
<dbReference type="Pfam" id="PF00454">
    <property type="entry name" value="PI3_PI4_kinase"/>
    <property type="match status" value="1"/>
</dbReference>
<dbReference type="PANTHER" id="PTHR37079:SF4">
    <property type="entry name" value="SERINE_THREONINE-PROTEIN KINASE ATM"/>
    <property type="match status" value="1"/>
</dbReference>
<dbReference type="SUPFAM" id="SSF56112">
    <property type="entry name" value="Protein kinase-like (PK-like)"/>
    <property type="match status" value="1"/>
</dbReference>
<evidence type="ECO:0000256" key="13">
    <source>
        <dbReference type="ARBA" id="ARBA00073111"/>
    </source>
</evidence>
<evidence type="ECO:0000313" key="18">
    <source>
        <dbReference type="EMBL" id="JAS28123.1"/>
    </source>
</evidence>
<dbReference type="Pfam" id="PF02260">
    <property type="entry name" value="FATC"/>
    <property type="match status" value="1"/>
</dbReference>
<dbReference type="PANTHER" id="PTHR37079">
    <property type="entry name" value="SERINE/THREONINE-PROTEIN KINASE ATM"/>
    <property type="match status" value="1"/>
</dbReference>
<dbReference type="InterPro" id="IPR011009">
    <property type="entry name" value="Kinase-like_dom_sf"/>
</dbReference>
<evidence type="ECO:0000256" key="10">
    <source>
        <dbReference type="ARBA" id="ARBA00023306"/>
    </source>
</evidence>
<dbReference type="PROSITE" id="PS51189">
    <property type="entry name" value="FAT"/>
    <property type="match status" value="1"/>
</dbReference>
<keyword evidence="4" id="KW-0808">Transferase</keyword>
<comment type="catalytic activity">
    <reaction evidence="12">
        <text>L-seryl-[protein] + ATP = O-phospho-L-seryl-[protein] + ADP + H(+)</text>
        <dbReference type="Rhea" id="RHEA:17989"/>
        <dbReference type="Rhea" id="RHEA-COMP:9863"/>
        <dbReference type="Rhea" id="RHEA-COMP:11604"/>
        <dbReference type="ChEBI" id="CHEBI:15378"/>
        <dbReference type="ChEBI" id="CHEBI:29999"/>
        <dbReference type="ChEBI" id="CHEBI:30616"/>
        <dbReference type="ChEBI" id="CHEBI:83421"/>
        <dbReference type="ChEBI" id="CHEBI:456216"/>
        <dbReference type="EC" id="2.7.11.1"/>
    </reaction>
</comment>
<evidence type="ECO:0000256" key="8">
    <source>
        <dbReference type="ARBA" id="ARBA00022840"/>
    </source>
</evidence>
<dbReference type="InterPro" id="IPR003152">
    <property type="entry name" value="FATC_dom"/>
</dbReference>
<evidence type="ECO:0000256" key="6">
    <source>
        <dbReference type="ARBA" id="ARBA00022763"/>
    </source>
</evidence>
<evidence type="ECO:0000256" key="4">
    <source>
        <dbReference type="ARBA" id="ARBA00022679"/>
    </source>
</evidence>
<dbReference type="Gene3D" id="3.30.1010.10">
    <property type="entry name" value="Phosphatidylinositol 3-kinase Catalytic Subunit, Chain A, domain 4"/>
    <property type="match status" value="1"/>
</dbReference>
<evidence type="ECO:0000256" key="5">
    <source>
        <dbReference type="ARBA" id="ARBA00022741"/>
    </source>
</evidence>
<dbReference type="CDD" id="cd05171">
    <property type="entry name" value="PIKKc_ATM"/>
    <property type="match status" value="1"/>
</dbReference>
<evidence type="ECO:0000256" key="9">
    <source>
        <dbReference type="ARBA" id="ARBA00023242"/>
    </source>
</evidence>
<organism evidence="17">
    <name type="scientific">Clastoptera arizonana</name>
    <name type="common">Arizona spittle bug</name>
    <dbReference type="NCBI Taxonomy" id="38151"/>
    <lineage>
        <taxon>Eukaryota</taxon>
        <taxon>Metazoa</taxon>
        <taxon>Ecdysozoa</taxon>
        <taxon>Arthropoda</taxon>
        <taxon>Hexapoda</taxon>
        <taxon>Insecta</taxon>
        <taxon>Pterygota</taxon>
        <taxon>Neoptera</taxon>
        <taxon>Paraneoptera</taxon>
        <taxon>Hemiptera</taxon>
        <taxon>Auchenorrhyncha</taxon>
        <taxon>Cercopoidea</taxon>
        <taxon>Clastopteridae</taxon>
        <taxon>Clastoptera</taxon>
    </lineage>
</organism>
<dbReference type="PROSITE" id="PS00915">
    <property type="entry name" value="PI3_4_KINASE_1"/>
    <property type="match status" value="1"/>
</dbReference>
<dbReference type="InterPro" id="IPR003151">
    <property type="entry name" value="PIK-rel_kinase_FAT"/>
</dbReference>
<evidence type="ECO:0000259" key="16">
    <source>
        <dbReference type="PROSITE" id="PS51190"/>
    </source>
</evidence>
<evidence type="ECO:0000259" key="15">
    <source>
        <dbReference type="PROSITE" id="PS51189"/>
    </source>
</evidence>
<dbReference type="PROSITE" id="PS51190">
    <property type="entry name" value="FATC"/>
    <property type="match status" value="1"/>
</dbReference>
<evidence type="ECO:0000256" key="7">
    <source>
        <dbReference type="ARBA" id="ARBA00022777"/>
    </source>
</evidence>
<comment type="subcellular location">
    <subcellularLocation>
        <location evidence="1">Nucleus</location>
    </subcellularLocation>
</comment>
<protein>
    <recommendedName>
        <fullName evidence="13">Serine/threonine-protein kinase ATM</fullName>
        <ecNumber evidence="2">2.7.11.1</ecNumber>
    </recommendedName>
</protein>
<dbReference type="SMART" id="SM00146">
    <property type="entry name" value="PI3Kc"/>
    <property type="match status" value="1"/>
</dbReference>
<evidence type="ECO:0000256" key="12">
    <source>
        <dbReference type="ARBA" id="ARBA00048679"/>
    </source>
</evidence>
<dbReference type="InterPro" id="IPR038980">
    <property type="entry name" value="ATM_plant"/>
</dbReference>
<comment type="catalytic activity">
    <reaction evidence="11">
        <text>L-threonyl-[protein] + ATP = O-phospho-L-threonyl-[protein] + ADP + H(+)</text>
        <dbReference type="Rhea" id="RHEA:46608"/>
        <dbReference type="Rhea" id="RHEA-COMP:11060"/>
        <dbReference type="Rhea" id="RHEA-COMP:11605"/>
        <dbReference type="ChEBI" id="CHEBI:15378"/>
        <dbReference type="ChEBI" id="CHEBI:30013"/>
        <dbReference type="ChEBI" id="CHEBI:30616"/>
        <dbReference type="ChEBI" id="CHEBI:61977"/>
        <dbReference type="ChEBI" id="CHEBI:456216"/>
        <dbReference type="EC" id="2.7.11.1"/>
    </reaction>
</comment>
<gene>
    <name evidence="18" type="ORF">g.25625</name>
    <name evidence="17" type="ORF">g.25637</name>
</gene>
<dbReference type="PROSITE" id="PS50290">
    <property type="entry name" value="PI3_4_KINASE_3"/>
    <property type="match status" value="1"/>
</dbReference>
<dbReference type="InterPro" id="IPR000403">
    <property type="entry name" value="PI3/4_kinase_cat_dom"/>
</dbReference>
<feature type="domain" description="FAT" evidence="15">
    <location>
        <begin position="722"/>
        <end position="1309"/>
    </location>
</feature>
<accession>A0A1B6BXN6</accession>
<evidence type="ECO:0000259" key="14">
    <source>
        <dbReference type="PROSITE" id="PS50290"/>
    </source>
</evidence>
<dbReference type="EMBL" id="GEDC01031241">
    <property type="protein sequence ID" value="JAS06057.1"/>
    <property type="molecule type" value="Transcribed_RNA"/>
</dbReference>
<evidence type="ECO:0000256" key="1">
    <source>
        <dbReference type="ARBA" id="ARBA00004123"/>
    </source>
</evidence>
<dbReference type="InterPro" id="IPR044107">
    <property type="entry name" value="PIKKc_ATM"/>
</dbReference>
<dbReference type="Gene3D" id="1.10.1070.11">
    <property type="entry name" value="Phosphatidylinositol 3-/4-kinase, catalytic domain"/>
    <property type="match status" value="1"/>
</dbReference>
<evidence type="ECO:0000256" key="3">
    <source>
        <dbReference type="ARBA" id="ARBA00022527"/>
    </source>
</evidence>
<dbReference type="PROSITE" id="PS00916">
    <property type="entry name" value="PI3_4_KINASE_2"/>
    <property type="match status" value="1"/>
</dbReference>
<dbReference type="InterPro" id="IPR036940">
    <property type="entry name" value="PI3/4_kinase_cat_sf"/>
</dbReference>
<keyword evidence="5" id="KW-0547">Nucleotide-binding</keyword>
<keyword evidence="7" id="KW-0418">Kinase</keyword>
<dbReference type="Pfam" id="PF02259">
    <property type="entry name" value="FAT"/>
    <property type="match status" value="1"/>
</dbReference>
<feature type="domain" description="PI3K/PI4K catalytic" evidence="14">
    <location>
        <begin position="1419"/>
        <end position="1737"/>
    </location>
</feature>
<proteinExistence type="predicted"/>
<sequence>MISIKSHWRRQALSKLFHFMSIKNFNSDLVTKVLEMIGKHLKVENMVIFLECNLNFVITDWVEKYKFNDFITFPWTLLKCHSLNAFLSKYSSHIVPVLLLNCKLDIFNQIATQMNVTPGKLIKDCFPSVIGGTLLMLQERTYKQRGYMVLDTIRQSIGSEDLKEMISQNLPEIVISIISKQNDQEQMNSLYNSSHSVLLNPEPINFNTETVLGALKYLQDSSPNPEMPLMDFLSRELPGHVQKILVELYTNVQCSPTPESRLSWLQHYMTIIEIITGNINPDEVKSADFIISFILQTLLHLVSKESALPVLTFFNQLITNVLPSCGSQVNKLLPVIVATLVPIAQQQTVLGKRAVLIMNNLFLNYSDILPGISLVDPLPKDPVFNDMSLKYKELRYKTLNDHLLQNEIKHFVEADIPNHLCSYRIEGLRSLRIQLSEKKEELAKLYEDLKTMKGFSEDCERSVLHRAICLLIKLISNENPAVRMEAARCLGELGPGNLTTLVLKPDLKHTSSSDLLELLCFATSQLLFYIFDVDANTVQEASTALYSIFSSFQGRSVYNKLSDANKMILYPFIHSLKKSKTKVQSGSPTEIEIRSVAENFCTNWPCSHQQWITHLVCSMLDVCQLQYLVPICKIKVSFAQSLFPYIISILLEISDLSKYIIIEEVNKFFSISAKEELKSSQTDNFENVYCNRASVQCMLTVVNRIRLHNTELRKPLDLNFLNIAKAAQFCSAYFTSILYTHLYCYGSFNSQNDTSQYINILDLICDDHEERGQTVQNLLKEAYSKINEPDAIDCCTISNMFDLEQRLQHYQYEKNWNRIIETSDMLVSVAPEQNGLVSVLRDSFHRSGLHYSASSIGDLSCREEDYESSWRLGQWDVAERKGTIDDSFNCLLYIALRAHQNQDKLKALAIVDTARQQVINVLKNASLEATNNIYSTLAQLLALQEIEDFANLEITETLNKWKNQEKIGWSEFIHIEPIIAQRIVLLKNRTALQDVSNNNLSLVFICAAEIARKEKAFTIAERWLLEAISLPNLSTLNSLTIQLHEAFVLWDIGEKSKARKLLRTLLQKLRDYQENPTICELYSTALRTYGSWMASEKSETAHVIIENYFKPAIKIAGRNDKENTLAAIASLAQFADSEYKMLLKYVQSSHYKRKVEGITRLKEDAIQLQDQLQPNCSTDFKRSFLIHRQQSEIDRKEVEKTQKELGSYLLLAMKFFLKGLDLGNYDDLKIFRVVSLWLDNSENIELNRILGHLLQRIPTYKYLPVIPQLIARLSDSGDVFSRLLQSLIESCANDHPHHVLPHLLALSNSFLDSAYTVPPSKTKTSKNEPRINAAQQLIASLESSTNGMLLKDMQLVSEAYISLANSTKPGKSAREIDHNISKTQPITKLKNLEHVLCPIVTPPINKLGNYEDIIGIYKHEESFQMVGGVNEPKKLFCICTDGIKRPMLIKGNDDLRQDAVMQQVFTIMNSLLSKNKETQRRKLIMRTYKVVPLSQRSGVIEWCTNTIPFSVYLLGSGKQKQGAHAKYRPNDWSHIECRKKLVDARRSQDDNRDVYDEICKHFKPVFRYFFLEKFHSSGIWFERHLAYTHSVATSSMIGYILGLGDRHPMNILIDENSAEIIHIDFGIAFEQGLVLPTPETVPFRLSRDIEDGMGISGCEGVFRRSCEKTMMVLRECQDTILTILSVLLYDPLYLWTITPEKAQQKQLDKSDITRSNTLDCATVEVNKLAERALVRLGHKLQGIEDGSTSSIEGQVARLIQEAKNPNNLCQLFHGWQAYV</sequence>
<feature type="domain" description="FATC" evidence="16">
    <location>
        <begin position="1747"/>
        <end position="1779"/>
    </location>
</feature>
<evidence type="ECO:0000256" key="2">
    <source>
        <dbReference type="ARBA" id="ARBA00012513"/>
    </source>
</evidence>
<keyword evidence="9" id="KW-0539">Nucleus</keyword>
<evidence type="ECO:0000256" key="11">
    <source>
        <dbReference type="ARBA" id="ARBA00047899"/>
    </source>
</evidence>
<dbReference type="InterPro" id="IPR018936">
    <property type="entry name" value="PI3/4_kinase_CS"/>
</dbReference>
<dbReference type="SMART" id="SM01343">
    <property type="entry name" value="FATC"/>
    <property type="match status" value="1"/>
</dbReference>
<keyword evidence="3" id="KW-0723">Serine/threonine-protein kinase</keyword>
<name>A0A1B6BXN6_9HEMI</name>
<dbReference type="GO" id="GO:0005524">
    <property type="term" value="F:ATP binding"/>
    <property type="evidence" value="ECO:0007669"/>
    <property type="project" value="UniProtKB-KW"/>
</dbReference>
<reference evidence="17" key="1">
    <citation type="submission" date="2015-12" db="EMBL/GenBank/DDBJ databases">
        <title>De novo transcriptome assembly of four potential Pierce s Disease insect vectors from Arizona vineyards.</title>
        <authorList>
            <person name="Tassone E.E."/>
        </authorList>
    </citation>
    <scope>NUCLEOTIDE SEQUENCE</scope>
</reference>
<dbReference type="GO" id="GO:0006281">
    <property type="term" value="P:DNA repair"/>
    <property type="evidence" value="ECO:0007669"/>
    <property type="project" value="InterPro"/>
</dbReference>
<dbReference type="FunFam" id="3.30.1010.10:FF:000023">
    <property type="entry name" value="Serine/threonine-protein kinase ATM"/>
    <property type="match status" value="1"/>
</dbReference>
<dbReference type="EMBL" id="GEDC01009175">
    <property type="protein sequence ID" value="JAS28123.1"/>
    <property type="molecule type" value="Transcribed_RNA"/>
</dbReference>
<dbReference type="GO" id="GO:0005634">
    <property type="term" value="C:nucleus"/>
    <property type="evidence" value="ECO:0007669"/>
    <property type="project" value="UniProtKB-SubCell"/>
</dbReference>